<accession>G3N681</accession>
<dbReference type="Ensembl" id="ENSGACT00000000805.1">
    <property type="protein sequence ID" value="ENSGACP00000000805.1"/>
    <property type="gene ID" value="ENSGACG00000000624.1"/>
</dbReference>
<protein>
    <submittedName>
        <fullName evidence="1">Uncharacterized protein</fullName>
    </submittedName>
</protein>
<dbReference type="AlphaFoldDB" id="G3N681"/>
<name>G3N681_GASAC</name>
<dbReference type="OMA" id="RTHLKTC"/>
<dbReference type="Bgee" id="ENSGACG00000000624">
    <property type="expression patterns" value="Expressed in zone of skin and 3 other cell types or tissues"/>
</dbReference>
<organism evidence="1">
    <name type="scientific">Gasterosteus aculeatus</name>
    <name type="common">Three-spined stickleback</name>
    <dbReference type="NCBI Taxonomy" id="69293"/>
    <lineage>
        <taxon>Eukaryota</taxon>
        <taxon>Metazoa</taxon>
        <taxon>Chordata</taxon>
        <taxon>Craniata</taxon>
        <taxon>Vertebrata</taxon>
        <taxon>Euteleostomi</taxon>
        <taxon>Actinopterygii</taxon>
        <taxon>Neopterygii</taxon>
        <taxon>Teleostei</taxon>
        <taxon>Neoteleostei</taxon>
        <taxon>Acanthomorphata</taxon>
        <taxon>Eupercaria</taxon>
        <taxon>Perciformes</taxon>
        <taxon>Cottioidei</taxon>
        <taxon>Gasterosteales</taxon>
        <taxon>Gasterosteidae</taxon>
        <taxon>Gasterosteus</taxon>
    </lineage>
</organism>
<sequence length="145" mass="16483">FHLRNISKLRAVVSQPELEMLIHAFISSRIDYCNSLFSSLNKSVLHRLQSIKNVAARLLTRSNHIPLLCSVQWLLVLHTPSRSLRSVNQNLLSMPRTHLKTCGDRAFEAMAPRLCNALPISIRFAENVDCFKGQVKTNLFRLAFG</sequence>
<proteinExistence type="predicted"/>
<dbReference type="eggNOG" id="ENOG502SRTJ">
    <property type="taxonomic scope" value="Eukaryota"/>
</dbReference>
<reference evidence="1" key="2">
    <citation type="submission" date="2024-04" db="UniProtKB">
        <authorList>
            <consortium name="Ensembl"/>
        </authorList>
    </citation>
    <scope>IDENTIFICATION</scope>
</reference>
<dbReference type="InParanoid" id="G3N681"/>
<evidence type="ECO:0000313" key="1">
    <source>
        <dbReference type="Ensembl" id="ENSGACP00000000805.1"/>
    </source>
</evidence>
<reference evidence="1" key="1">
    <citation type="submission" date="2006-01" db="EMBL/GenBank/DDBJ databases">
        <authorList>
            <person name="Lindblad-Toh K."/>
            <person name="Mauceli E."/>
            <person name="Grabherr M."/>
            <person name="Chang J.L."/>
            <person name="Lander E.S."/>
        </authorList>
    </citation>
    <scope>NUCLEOTIDE SEQUENCE [LARGE SCALE GENOMIC DNA]</scope>
</reference>